<evidence type="ECO:0000313" key="16">
    <source>
        <dbReference type="EMBL" id="JAC79722.1"/>
    </source>
</evidence>
<evidence type="ECO:0000259" key="15">
    <source>
        <dbReference type="SMART" id="SM00563"/>
    </source>
</evidence>
<name>A0A061S3J5_9CHLO</name>
<keyword evidence="5 16" id="KW-0808">Transferase</keyword>
<keyword evidence="12 16" id="KW-0012">Acyltransferase</keyword>
<evidence type="ECO:0000256" key="1">
    <source>
        <dbReference type="ARBA" id="ARBA00004370"/>
    </source>
</evidence>
<dbReference type="InterPro" id="IPR002123">
    <property type="entry name" value="Plipid/glycerol_acylTrfase"/>
</dbReference>
<accession>A0A061S3J5</accession>
<dbReference type="SMART" id="SM00563">
    <property type="entry name" value="PlsC"/>
    <property type="match status" value="1"/>
</dbReference>
<dbReference type="GO" id="GO:0019432">
    <property type="term" value="P:triglyceride biosynthetic process"/>
    <property type="evidence" value="ECO:0007669"/>
    <property type="project" value="TreeGrafter"/>
</dbReference>
<evidence type="ECO:0000256" key="14">
    <source>
        <dbReference type="SAM" id="Phobius"/>
    </source>
</evidence>
<keyword evidence="6 14" id="KW-0812">Transmembrane</keyword>
<comment type="similarity">
    <text evidence="3">Belongs to the 1-acyl-sn-glycerol-3-phosphate acyltransferase family.</text>
</comment>
<keyword evidence="7 14" id="KW-1133">Transmembrane helix</keyword>
<dbReference type="PANTHER" id="PTHR23063">
    <property type="entry name" value="PHOSPHOLIPID ACYLTRANSFERASE"/>
    <property type="match status" value="1"/>
</dbReference>
<dbReference type="CDD" id="cd07991">
    <property type="entry name" value="LPLAT_LPCAT1-like"/>
    <property type="match status" value="1"/>
</dbReference>
<dbReference type="SUPFAM" id="SSF69593">
    <property type="entry name" value="Glycerol-3-phosphate (1)-acyltransferase"/>
    <property type="match status" value="1"/>
</dbReference>
<evidence type="ECO:0000256" key="8">
    <source>
        <dbReference type="ARBA" id="ARBA00023098"/>
    </source>
</evidence>
<keyword evidence="11" id="KW-1208">Phospholipid metabolism</keyword>
<evidence type="ECO:0000256" key="2">
    <source>
        <dbReference type="ARBA" id="ARBA00005189"/>
    </source>
</evidence>
<dbReference type="GO" id="GO:0005783">
    <property type="term" value="C:endoplasmic reticulum"/>
    <property type="evidence" value="ECO:0007669"/>
    <property type="project" value="TreeGrafter"/>
</dbReference>
<dbReference type="AlphaFoldDB" id="A0A061S3J5"/>
<dbReference type="GO" id="GO:0004366">
    <property type="term" value="F:glycerol-3-phosphate O-acyltransferase activity"/>
    <property type="evidence" value="ECO:0007669"/>
    <property type="project" value="TreeGrafter"/>
</dbReference>
<evidence type="ECO:0000256" key="4">
    <source>
        <dbReference type="ARBA" id="ARBA00022516"/>
    </source>
</evidence>
<dbReference type="GO" id="GO:0008654">
    <property type="term" value="P:phospholipid biosynthetic process"/>
    <property type="evidence" value="ECO:0007669"/>
    <property type="project" value="UniProtKB-KW"/>
</dbReference>
<dbReference type="Pfam" id="PF01553">
    <property type="entry name" value="Acyltransferase"/>
    <property type="match status" value="1"/>
</dbReference>
<gene>
    <name evidence="16" type="primary">AGPAT9</name>
    <name evidence="16" type="ORF">TSPGSL018_11980</name>
</gene>
<evidence type="ECO:0000256" key="9">
    <source>
        <dbReference type="ARBA" id="ARBA00023136"/>
    </source>
</evidence>
<reference evidence="16" key="1">
    <citation type="submission" date="2014-05" db="EMBL/GenBank/DDBJ databases">
        <title>The transcriptome of the halophilic microalga Tetraselmis sp. GSL018 isolated from the Great Salt Lake, Utah.</title>
        <authorList>
            <person name="Jinkerson R.E."/>
            <person name="D'Adamo S."/>
            <person name="Posewitz M.C."/>
        </authorList>
    </citation>
    <scope>NUCLEOTIDE SEQUENCE</scope>
    <source>
        <strain evidence="16">GSL018</strain>
    </source>
</reference>
<evidence type="ECO:0000256" key="7">
    <source>
        <dbReference type="ARBA" id="ARBA00022989"/>
    </source>
</evidence>
<comment type="pathway">
    <text evidence="2">Lipid metabolism.</text>
</comment>
<proteinExistence type="inferred from homology"/>
<feature type="domain" description="Phospholipid/glycerol acyltransferase" evidence="15">
    <location>
        <begin position="189"/>
        <end position="300"/>
    </location>
</feature>
<evidence type="ECO:0000256" key="6">
    <source>
        <dbReference type="ARBA" id="ARBA00022692"/>
    </source>
</evidence>
<evidence type="ECO:0000256" key="12">
    <source>
        <dbReference type="ARBA" id="ARBA00023315"/>
    </source>
</evidence>
<protein>
    <submittedName>
        <fullName evidence="16">Glycerol-3-phosphate O-acyltransferase 3/4</fullName>
    </submittedName>
</protein>
<feature type="transmembrane region" description="Helical" evidence="14">
    <location>
        <begin position="102"/>
        <end position="120"/>
    </location>
</feature>
<dbReference type="EMBL" id="GBEZ01005604">
    <property type="protein sequence ID" value="JAC79722.1"/>
    <property type="molecule type" value="Transcribed_RNA"/>
</dbReference>
<sequence length="409" mass="46476">MPSEISPRRRAGGPLPGLRSSSIKERPDEKLILSEVQGGGVSHHEIEDEYVQAEGERMLKDDIPVCHQVFDISSLLSDAASAIMDDSFWRCFAMNEPDAWNWNVYLFPLWCGGVILRYLILFPCRLVILILGHILFGVAFVAASLLLKPGPSQAAVLEQLLRFLAQIYVTSWTGVIRYHGPRPVKRANQVWVANHTSMIDFLVLSAYSSFSVIMQLHPGWVGFMQKKVLDPQGCLYFNRTQVSDRKHVAEKMKEHVQDPKTPPLLIFPEGTCVNNEYCVMFKRGAFDLGATVCPVAIKYNKIFVDAFWNSKAMSFTRHLLNLMTSWAVVCDVYFLEPQDRNPGESSSDFAARVQQMIAKKAGLRVVPWDGYLKYYNLADKHPEIVEKRRRVVREALERFAPPDAEKPQE</sequence>
<keyword evidence="8" id="KW-0443">Lipid metabolism</keyword>
<dbReference type="InterPro" id="IPR045252">
    <property type="entry name" value="LPCAT1-like"/>
</dbReference>
<evidence type="ECO:0000256" key="13">
    <source>
        <dbReference type="SAM" id="MobiDB-lite"/>
    </source>
</evidence>
<dbReference type="PANTHER" id="PTHR23063:SF2">
    <property type="entry name" value="GLYCEROL-3-PHOSPHATE ACYLTRANSFERASE 4, ISOFORM D-RELATED"/>
    <property type="match status" value="1"/>
</dbReference>
<evidence type="ECO:0000256" key="11">
    <source>
        <dbReference type="ARBA" id="ARBA00023264"/>
    </source>
</evidence>
<keyword evidence="4" id="KW-0444">Lipid biosynthesis</keyword>
<evidence type="ECO:0000256" key="3">
    <source>
        <dbReference type="ARBA" id="ARBA00008655"/>
    </source>
</evidence>
<dbReference type="GO" id="GO:0016020">
    <property type="term" value="C:membrane"/>
    <property type="evidence" value="ECO:0007669"/>
    <property type="project" value="UniProtKB-SubCell"/>
</dbReference>
<feature type="transmembrane region" description="Helical" evidence="14">
    <location>
        <begin position="126"/>
        <end position="147"/>
    </location>
</feature>
<keyword evidence="10" id="KW-0594">Phospholipid biosynthesis</keyword>
<evidence type="ECO:0000256" key="10">
    <source>
        <dbReference type="ARBA" id="ARBA00023209"/>
    </source>
</evidence>
<keyword evidence="9 14" id="KW-0472">Membrane</keyword>
<feature type="transmembrane region" description="Helical" evidence="14">
    <location>
        <begin position="198"/>
        <end position="217"/>
    </location>
</feature>
<feature type="region of interest" description="Disordered" evidence="13">
    <location>
        <begin position="1"/>
        <end position="27"/>
    </location>
</feature>
<comment type="subcellular location">
    <subcellularLocation>
        <location evidence="1">Membrane</location>
    </subcellularLocation>
</comment>
<organism evidence="16">
    <name type="scientific">Tetraselmis sp. GSL018</name>
    <dbReference type="NCBI Taxonomy" id="582737"/>
    <lineage>
        <taxon>Eukaryota</taxon>
        <taxon>Viridiplantae</taxon>
        <taxon>Chlorophyta</taxon>
        <taxon>core chlorophytes</taxon>
        <taxon>Chlorodendrophyceae</taxon>
        <taxon>Chlorodendrales</taxon>
        <taxon>Chlorodendraceae</taxon>
        <taxon>Tetraselmis</taxon>
    </lineage>
</organism>
<evidence type="ECO:0000256" key="5">
    <source>
        <dbReference type="ARBA" id="ARBA00022679"/>
    </source>
</evidence>